<accession>A0ABD0QSG1</accession>
<evidence type="ECO:0000256" key="1">
    <source>
        <dbReference type="SAM" id="MobiDB-lite"/>
    </source>
</evidence>
<dbReference type="AlphaFoldDB" id="A0ABD0QSG1"/>
<keyword evidence="3" id="KW-1185">Reference proteome</keyword>
<dbReference type="Proteomes" id="UP001529510">
    <property type="component" value="Unassembled WGS sequence"/>
</dbReference>
<sequence>REQDFDLQLLERAVQGEERPVEHKERQRSHSDEWLTLSSTPMRELDLEPLDYQLDLSKE</sequence>
<feature type="region of interest" description="Disordered" evidence="1">
    <location>
        <begin position="1"/>
        <end position="37"/>
    </location>
</feature>
<protein>
    <submittedName>
        <fullName evidence="2">Uncharacterized protein</fullName>
    </submittedName>
</protein>
<feature type="non-terminal residue" evidence="2">
    <location>
        <position position="1"/>
    </location>
</feature>
<feature type="compositionally biased region" description="Basic and acidic residues" evidence="1">
    <location>
        <begin position="14"/>
        <end position="33"/>
    </location>
</feature>
<dbReference type="EMBL" id="JAMKFB020000007">
    <property type="protein sequence ID" value="KAL0189134.1"/>
    <property type="molecule type" value="Genomic_DNA"/>
</dbReference>
<feature type="non-terminal residue" evidence="2">
    <location>
        <position position="59"/>
    </location>
</feature>
<evidence type="ECO:0000313" key="2">
    <source>
        <dbReference type="EMBL" id="KAL0189134.1"/>
    </source>
</evidence>
<reference evidence="2 3" key="1">
    <citation type="submission" date="2024-05" db="EMBL/GenBank/DDBJ databases">
        <title>Genome sequencing and assembly of Indian major carp, Cirrhinus mrigala (Hamilton, 1822).</title>
        <authorList>
            <person name="Mohindra V."/>
            <person name="Chowdhury L.M."/>
            <person name="Lal K."/>
            <person name="Jena J.K."/>
        </authorList>
    </citation>
    <scope>NUCLEOTIDE SEQUENCE [LARGE SCALE GENOMIC DNA]</scope>
    <source>
        <strain evidence="2">CM1030</strain>
        <tissue evidence="2">Blood</tissue>
    </source>
</reference>
<name>A0ABD0QSG1_CIRMR</name>
<gene>
    <name evidence="2" type="ORF">M9458_016233</name>
</gene>
<evidence type="ECO:0000313" key="3">
    <source>
        <dbReference type="Proteomes" id="UP001529510"/>
    </source>
</evidence>
<comment type="caution">
    <text evidence="2">The sequence shown here is derived from an EMBL/GenBank/DDBJ whole genome shotgun (WGS) entry which is preliminary data.</text>
</comment>
<proteinExistence type="predicted"/>
<organism evidence="2 3">
    <name type="scientific">Cirrhinus mrigala</name>
    <name type="common">Mrigala</name>
    <dbReference type="NCBI Taxonomy" id="683832"/>
    <lineage>
        <taxon>Eukaryota</taxon>
        <taxon>Metazoa</taxon>
        <taxon>Chordata</taxon>
        <taxon>Craniata</taxon>
        <taxon>Vertebrata</taxon>
        <taxon>Euteleostomi</taxon>
        <taxon>Actinopterygii</taxon>
        <taxon>Neopterygii</taxon>
        <taxon>Teleostei</taxon>
        <taxon>Ostariophysi</taxon>
        <taxon>Cypriniformes</taxon>
        <taxon>Cyprinidae</taxon>
        <taxon>Labeoninae</taxon>
        <taxon>Labeonini</taxon>
        <taxon>Cirrhinus</taxon>
    </lineage>
</organism>